<organism evidence="1 2">
    <name type="scientific">Corchorus capsularis</name>
    <name type="common">Jute</name>
    <dbReference type="NCBI Taxonomy" id="210143"/>
    <lineage>
        <taxon>Eukaryota</taxon>
        <taxon>Viridiplantae</taxon>
        <taxon>Streptophyta</taxon>
        <taxon>Embryophyta</taxon>
        <taxon>Tracheophyta</taxon>
        <taxon>Spermatophyta</taxon>
        <taxon>Magnoliopsida</taxon>
        <taxon>eudicotyledons</taxon>
        <taxon>Gunneridae</taxon>
        <taxon>Pentapetalae</taxon>
        <taxon>rosids</taxon>
        <taxon>malvids</taxon>
        <taxon>Malvales</taxon>
        <taxon>Malvaceae</taxon>
        <taxon>Grewioideae</taxon>
        <taxon>Apeibeae</taxon>
        <taxon>Corchorus</taxon>
    </lineage>
</organism>
<dbReference type="AlphaFoldDB" id="A0A1R3KXM4"/>
<keyword evidence="2" id="KW-1185">Reference proteome</keyword>
<comment type="caution">
    <text evidence="1">The sequence shown here is derived from an EMBL/GenBank/DDBJ whole genome shotgun (WGS) entry which is preliminary data.</text>
</comment>
<dbReference type="Gramene" id="OMP11778">
    <property type="protein sequence ID" value="OMP11778"/>
    <property type="gene ID" value="CCACVL1_00271"/>
</dbReference>
<accession>A0A1R3KXM4</accession>
<evidence type="ECO:0000313" key="1">
    <source>
        <dbReference type="EMBL" id="OMP11778.1"/>
    </source>
</evidence>
<reference evidence="1 2" key="1">
    <citation type="submission" date="2013-09" db="EMBL/GenBank/DDBJ databases">
        <title>Corchorus capsularis genome sequencing.</title>
        <authorList>
            <person name="Alam M."/>
            <person name="Haque M.S."/>
            <person name="Islam M.S."/>
            <person name="Emdad E.M."/>
            <person name="Islam M.M."/>
            <person name="Ahmed B."/>
            <person name="Halim A."/>
            <person name="Hossen Q.M.M."/>
            <person name="Hossain M.Z."/>
            <person name="Ahmed R."/>
            <person name="Khan M.M."/>
            <person name="Islam R."/>
            <person name="Rashid M.M."/>
            <person name="Khan S.A."/>
            <person name="Rahman M.S."/>
            <person name="Alam M."/>
        </authorList>
    </citation>
    <scope>NUCLEOTIDE SEQUENCE [LARGE SCALE GENOMIC DNA]</scope>
    <source>
        <strain evidence="2">cv. CVL-1</strain>
        <tissue evidence="1">Whole seedling</tissue>
    </source>
</reference>
<protein>
    <submittedName>
        <fullName evidence="1">Uncharacterized protein</fullName>
    </submittedName>
</protein>
<evidence type="ECO:0000313" key="2">
    <source>
        <dbReference type="Proteomes" id="UP000188268"/>
    </source>
</evidence>
<dbReference type="Proteomes" id="UP000188268">
    <property type="component" value="Unassembled WGS sequence"/>
</dbReference>
<feature type="non-terminal residue" evidence="1">
    <location>
        <position position="1"/>
    </location>
</feature>
<proteinExistence type="predicted"/>
<gene>
    <name evidence="1" type="ORF">CCACVL1_00271</name>
</gene>
<dbReference type="EMBL" id="AWWV01000889">
    <property type="protein sequence ID" value="OMP11778.1"/>
    <property type="molecule type" value="Genomic_DNA"/>
</dbReference>
<sequence>KGFGLFKIKKESLGFQSGFNSIVDNGGEAVG</sequence>
<name>A0A1R3KXM4_COCAP</name>